<dbReference type="GO" id="GO:0043161">
    <property type="term" value="P:proteasome-mediated ubiquitin-dependent protein catabolic process"/>
    <property type="evidence" value="ECO:0007669"/>
    <property type="project" value="TreeGrafter"/>
</dbReference>
<dbReference type="InterPro" id="IPR050952">
    <property type="entry name" value="TRIM-NHL_E3_ligases"/>
</dbReference>
<dbReference type="InterPro" id="IPR001258">
    <property type="entry name" value="NHL_repeat"/>
</dbReference>
<evidence type="ECO:0000313" key="3">
    <source>
        <dbReference type="EMBL" id="ETR65141.1"/>
    </source>
</evidence>
<evidence type="ECO:0000256" key="2">
    <source>
        <dbReference type="SAM" id="MobiDB-lite"/>
    </source>
</evidence>
<feature type="region of interest" description="Disordered" evidence="2">
    <location>
        <begin position="238"/>
        <end position="262"/>
    </location>
</feature>
<sequence>NTNEPPSIGTISDQTTQEDIATSVIGFTVTDNETAACSMLLTLTSSDQALIPDNYLLSLCSGNMYSIVATPAFNQYGTATISVTITDAGGLTACTSFDLTITEIDDSQYMWANFQAADSVLGQTDFISSTGGTTDVLMNHPSNVAVDPTTGKVFVCDGLNHRILRFSAADSLLNGSSAEAVFGQSNFTTGTANRGSGVAANTFNNPTSAYVDSFGRLWVADSTNHRVLRFDHASTKGDGADADAVLGQPNFTSATAGTSQNS</sequence>
<feature type="compositionally biased region" description="Polar residues" evidence="2">
    <location>
        <begin position="249"/>
        <end position="262"/>
    </location>
</feature>
<dbReference type="EMBL" id="ATBP01003167">
    <property type="protein sequence ID" value="ETR65141.1"/>
    <property type="molecule type" value="Genomic_DNA"/>
</dbReference>
<protein>
    <recommendedName>
        <fullName evidence="5">NHL repeat containing protein</fullName>
    </recommendedName>
</protein>
<reference evidence="4" key="1">
    <citation type="submission" date="2012-11" db="EMBL/GenBank/DDBJ databases">
        <authorList>
            <person name="Lucero-Rivera Y.E."/>
            <person name="Tovar-Ramirez D."/>
        </authorList>
    </citation>
    <scope>NUCLEOTIDE SEQUENCE [LARGE SCALE GENOMIC DNA]</scope>
    <source>
        <strain evidence="4">Araruama</strain>
    </source>
</reference>
<dbReference type="Proteomes" id="UP000189670">
    <property type="component" value="Unassembled WGS sequence"/>
</dbReference>
<name>A0A1V1NRD8_9BACT</name>
<dbReference type="AlphaFoldDB" id="A0A1V1NRD8"/>
<dbReference type="GO" id="GO:0000209">
    <property type="term" value="P:protein polyubiquitination"/>
    <property type="evidence" value="ECO:0007669"/>
    <property type="project" value="TreeGrafter"/>
</dbReference>
<accession>A0A1V1NRD8</accession>
<comment type="caution">
    <text evidence="3">The sequence shown here is derived from an EMBL/GenBank/DDBJ whole genome shotgun (WGS) entry which is preliminary data.</text>
</comment>
<dbReference type="InterPro" id="IPR011042">
    <property type="entry name" value="6-blade_b-propeller_TolB-like"/>
</dbReference>
<dbReference type="InterPro" id="IPR013783">
    <property type="entry name" value="Ig-like_fold"/>
</dbReference>
<gene>
    <name evidence="3" type="ORF">OMM_14750</name>
</gene>
<dbReference type="PANTHER" id="PTHR24104:SF31">
    <property type="entry name" value="NHL REPEAT-CONTAINING PROTEIN 3"/>
    <property type="match status" value="1"/>
</dbReference>
<evidence type="ECO:0000313" key="4">
    <source>
        <dbReference type="Proteomes" id="UP000189670"/>
    </source>
</evidence>
<dbReference type="GO" id="GO:0061630">
    <property type="term" value="F:ubiquitin protein ligase activity"/>
    <property type="evidence" value="ECO:0007669"/>
    <property type="project" value="TreeGrafter"/>
</dbReference>
<dbReference type="Pfam" id="PF01436">
    <property type="entry name" value="NHL"/>
    <property type="match status" value="1"/>
</dbReference>
<evidence type="ECO:0008006" key="5">
    <source>
        <dbReference type="Google" id="ProtNLM"/>
    </source>
</evidence>
<feature type="non-terminal residue" evidence="3">
    <location>
        <position position="262"/>
    </location>
</feature>
<dbReference type="Gene3D" id="2.120.10.30">
    <property type="entry name" value="TolB, C-terminal domain"/>
    <property type="match status" value="1"/>
</dbReference>
<evidence type="ECO:0000256" key="1">
    <source>
        <dbReference type="ARBA" id="ARBA00022737"/>
    </source>
</evidence>
<dbReference type="Gene3D" id="2.60.40.10">
    <property type="entry name" value="Immunoglobulins"/>
    <property type="match status" value="1"/>
</dbReference>
<feature type="non-terminal residue" evidence="3">
    <location>
        <position position="1"/>
    </location>
</feature>
<dbReference type="SUPFAM" id="SSF63825">
    <property type="entry name" value="YWTD domain"/>
    <property type="match status" value="1"/>
</dbReference>
<dbReference type="PANTHER" id="PTHR24104">
    <property type="entry name" value="E3 UBIQUITIN-PROTEIN LIGASE NHLRC1-RELATED"/>
    <property type="match status" value="1"/>
</dbReference>
<keyword evidence="1" id="KW-0677">Repeat</keyword>
<proteinExistence type="predicted"/>
<organism evidence="3 4">
    <name type="scientific">Candidatus Magnetoglobus multicellularis str. Araruama</name>
    <dbReference type="NCBI Taxonomy" id="890399"/>
    <lineage>
        <taxon>Bacteria</taxon>
        <taxon>Pseudomonadati</taxon>
        <taxon>Thermodesulfobacteriota</taxon>
        <taxon>Desulfobacteria</taxon>
        <taxon>Desulfobacterales</taxon>
        <taxon>Desulfobacteraceae</taxon>
        <taxon>Candidatus Magnetoglobus</taxon>
    </lineage>
</organism>